<dbReference type="Gene3D" id="3.30.390.10">
    <property type="entry name" value="Enolase-like, N-terminal domain"/>
    <property type="match status" value="1"/>
</dbReference>
<dbReference type="SUPFAM" id="SSF51604">
    <property type="entry name" value="Enolase C-terminal domain-like"/>
    <property type="match status" value="1"/>
</dbReference>
<evidence type="ECO:0000313" key="12">
    <source>
        <dbReference type="Proteomes" id="UP000217889"/>
    </source>
</evidence>
<dbReference type="SFLD" id="SFLDF00009">
    <property type="entry name" value="o-succinylbenzoate_synthase"/>
    <property type="match status" value="1"/>
</dbReference>
<dbReference type="InterPro" id="IPR013342">
    <property type="entry name" value="Mandelate_racemase_C"/>
</dbReference>
<evidence type="ECO:0000256" key="2">
    <source>
        <dbReference type="ARBA" id="ARBA00022723"/>
    </source>
</evidence>
<evidence type="ECO:0000256" key="7">
    <source>
        <dbReference type="PIRSR" id="PIRSR634603-3"/>
    </source>
</evidence>
<dbReference type="InterPro" id="IPR029017">
    <property type="entry name" value="Enolase-like_N"/>
</dbReference>
<dbReference type="InterPro" id="IPR034603">
    <property type="entry name" value="Dipeptide_epimerase"/>
</dbReference>
<evidence type="ECO:0000256" key="1">
    <source>
        <dbReference type="ARBA" id="ARBA00008031"/>
    </source>
</evidence>
<evidence type="ECO:0000256" key="3">
    <source>
        <dbReference type="ARBA" id="ARBA00022842"/>
    </source>
</evidence>
<keyword evidence="12" id="KW-1185">Reference proteome</keyword>
<feature type="active site" description="Proton acceptor; specific for (S)-substrate epimerization" evidence="5">
    <location>
        <position position="283"/>
    </location>
</feature>
<dbReference type="Proteomes" id="UP000217889">
    <property type="component" value="Chromosome"/>
</dbReference>
<dbReference type="InterPro" id="IPR036849">
    <property type="entry name" value="Enolase-like_C_sf"/>
</dbReference>
<evidence type="ECO:0000256" key="9">
    <source>
        <dbReference type="SAM" id="MobiDB-lite"/>
    </source>
</evidence>
<dbReference type="PANTHER" id="PTHR48073:SF2">
    <property type="entry name" value="O-SUCCINYLBENZOATE SYNTHASE"/>
    <property type="match status" value="1"/>
</dbReference>
<dbReference type="Pfam" id="PF02746">
    <property type="entry name" value="MR_MLE_N"/>
    <property type="match status" value="1"/>
</dbReference>
<organism evidence="11 12">
    <name type="scientific">Brachybacterium ginsengisoli</name>
    <dbReference type="NCBI Taxonomy" id="1331682"/>
    <lineage>
        <taxon>Bacteria</taxon>
        <taxon>Bacillati</taxon>
        <taxon>Actinomycetota</taxon>
        <taxon>Actinomycetes</taxon>
        <taxon>Micrococcales</taxon>
        <taxon>Dermabacteraceae</taxon>
        <taxon>Brachybacterium</taxon>
    </lineage>
</organism>
<feature type="binding site" evidence="7">
    <location>
        <position position="234"/>
    </location>
    <ligand>
        <name>Mg(2+)</name>
        <dbReference type="ChEBI" id="CHEBI:18420"/>
    </ligand>
</feature>
<dbReference type="PROSITE" id="PS00908">
    <property type="entry name" value="MR_MLE_1"/>
    <property type="match status" value="1"/>
</dbReference>
<evidence type="ECO:0000259" key="10">
    <source>
        <dbReference type="SMART" id="SM00922"/>
    </source>
</evidence>
<evidence type="ECO:0000256" key="8">
    <source>
        <dbReference type="RuleBase" id="RU366006"/>
    </source>
</evidence>
<reference evidence="11 12" key="1">
    <citation type="journal article" date="2014" name="Int. J. Syst. Evol. Microbiol.">
        <title>Brachybacterium ginsengisoli sp. nov., isolated from soil of a ginseng field.</title>
        <authorList>
            <person name="Hoang V.A."/>
            <person name="Kim Y.J."/>
            <person name="Nguyen N.L."/>
            <person name="Yang D.C."/>
        </authorList>
    </citation>
    <scope>NUCLEOTIDE SEQUENCE [LARGE SCALE GENOMIC DNA]</scope>
    <source>
        <strain evidence="11 12">DCY80</strain>
    </source>
</reference>
<name>A0A291H0J0_9MICO</name>
<keyword evidence="2 7" id="KW-0479">Metal-binding</keyword>
<protein>
    <recommendedName>
        <fullName evidence="8">Dipeptide epimerase</fullName>
        <ecNumber evidence="8">5.1.1.-</ecNumber>
    </recommendedName>
</protein>
<dbReference type="EMBL" id="CP023564">
    <property type="protein sequence ID" value="ATG55973.1"/>
    <property type="molecule type" value="Genomic_DNA"/>
</dbReference>
<comment type="cofactor">
    <cofactor evidence="7 8">
        <name>Mg(2+)</name>
        <dbReference type="ChEBI" id="CHEBI:18420"/>
    </cofactor>
    <text evidence="7 8">Binds 1 Mg(2+) ion per subunit.</text>
</comment>
<keyword evidence="4 8" id="KW-0413">Isomerase</keyword>
<feature type="binding site" evidence="6">
    <location>
        <position position="338"/>
    </location>
    <ligand>
        <name>substrate</name>
    </ligand>
</feature>
<dbReference type="OrthoDB" id="9774531at2"/>
<feature type="binding site" evidence="7">
    <location>
        <position position="259"/>
    </location>
    <ligand>
        <name>Mg(2+)</name>
        <dbReference type="ChEBI" id="CHEBI:18420"/>
    </ligand>
</feature>
<keyword evidence="3 7" id="KW-0460">Magnesium</keyword>
<feature type="binding site" evidence="6">
    <location>
        <position position="152"/>
    </location>
    <ligand>
        <name>substrate</name>
    </ligand>
</feature>
<dbReference type="EC" id="5.1.1.-" evidence="8"/>
<feature type="active site" description="Proton acceptor; specific for (R)-substrate epimerization" evidence="5">
    <location>
        <position position="179"/>
    </location>
</feature>
<gene>
    <name evidence="11" type="ORF">CFK41_15200</name>
</gene>
<dbReference type="PANTHER" id="PTHR48073">
    <property type="entry name" value="O-SUCCINYLBENZOATE SYNTHASE-RELATED"/>
    <property type="match status" value="1"/>
</dbReference>
<dbReference type="GO" id="GO:0009063">
    <property type="term" value="P:amino acid catabolic process"/>
    <property type="evidence" value="ECO:0007669"/>
    <property type="project" value="InterPro"/>
</dbReference>
<dbReference type="RefSeq" id="WP_096800433.1">
    <property type="nucleotide sequence ID" value="NZ_CP023564.1"/>
</dbReference>
<comment type="similarity">
    <text evidence="1 8">Belongs to the mandelate racemase/muconate lactonizing enzyme family.</text>
</comment>
<dbReference type="CDD" id="cd03319">
    <property type="entry name" value="L-Ala-DL-Glu_epimerase"/>
    <property type="match status" value="1"/>
</dbReference>
<evidence type="ECO:0000256" key="6">
    <source>
        <dbReference type="PIRSR" id="PIRSR634603-2"/>
    </source>
</evidence>
<dbReference type="SFLD" id="SFLDG00180">
    <property type="entry name" value="muconate_cycloisomerase"/>
    <property type="match status" value="1"/>
</dbReference>
<accession>A0A291H0J0</accession>
<dbReference type="SUPFAM" id="SSF54826">
    <property type="entry name" value="Enolase N-terminal domain-like"/>
    <property type="match status" value="1"/>
</dbReference>
<feature type="binding site" evidence="7">
    <location>
        <position position="206"/>
    </location>
    <ligand>
        <name>Mg(2+)</name>
        <dbReference type="ChEBI" id="CHEBI:18420"/>
    </ligand>
</feature>
<feature type="binding site" evidence="6">
    <location>
        <position position="41"/>
    </location>
    <ligand>
        <name>substrate</name>
    </ligand>
</feature>
<dbReference type="Gene3D" id="3.20.20.120">
    <property type="entry name" value="Enolase-like C-terminal domain"/>
    <property type="match status" value="1"/>
</dbReference>
<feature type="binding site" evidence="6">
    <location>
        <position position="177"/>
    </location>
    <ligand>
        <name>substrate</name>
    </ligand>
</feature>
<dbReference type="AlphaFoldDB" id="A0A291H0J0"/>
<feature type="region of interest" description="Disordered" evidence="9">
    <location>
        <begin position="378"/>
        <end position="403"/>
    </location>
</feature>
<evidence type="ECO:0000256" key="4">
    <source>
        <dbReference type="ARBA" id="ARBA00023235"/>
    </source>
</evidence>
<dbReference type="GO" id="GO:0016855">
    <property type="term" value="F:racemase and epimerase activity, acting on amino acids and derivatives"/>
    <property type="evidence" value="ECO:0007669"/>
    <property type="project" value="UniProtKB-UniRule"/>
</dbReference>
<dbReference type="KEGG" id="bgg:CFK41_15200"/>
<evidence type="ECO:0000313" key="11">
    <source>
        <dbReference type="EMBL" id="ATG55973.1"/>
    </source>
</evidence>
<dbReference type="SFLD" id="SFLDS00001">
    <property type="entry name" value="Enolase"/>
    <property type="match status" value="1"/>
</dbReference>
<dbReference type="GO" id="GO:0046872">
    <property type="term" value="F:metal ion binding"/>
    <property type="evidence" value="ECO:0007669"/>
    <property type="project" value="UniProtKB-KW"/>
</dbReference>
<feature type="binding site" evidence="6">
    <location>
        <position position="336"/>
    </location>
    <ligand>
        <name>substrate</name>
    </ligand>
</feature>
<dbReference type="InterPro" id="IPR029065">
    <property type="entry name" value="Enolase_C-like"/>
</dbReference>
<feature type="binding site" evidence="6">
    <location>
        <position position="313"/>
    </location>
    <ligand>
        <name>substrate</name>
    </ligand>
</feature>
<evidence type="ECO:0000256" key="5">
    <source>
        <dbReference type="PIRSR" id="PIRSR634603-1"/>
    </source>
</evidence>
<feature type="binding site" evidence="6">
    <location>
        <position position="311"/>
    </location>
    <ligand>
        <name>substrate</name>
    </ligand>
</feature>
<dbReference type="InterPro" id="IPR018110">
    <property type="entry name" value="Mandel_Rmase/mucon_lact_enz_CS"/>
</dbReference>
<feature type="domain" description="Mandelate racemase/muconate lactonizing enzyme C-terminal" evidence="10">
    <location>
        <begin position="158"/>
        <end position="255"/>
    </location>
</feature>
<dbReference type="SMART" id="SM00922">
    <property type="entry name" value="MR_MLE"/>
    <property type="match status" value="1"/>
</dbReference>
<dbReference type="InterPro" id="IPR013341">
    <property type="entry name" value="Mandelate_racemase_N_dom"/>
</dbReference>
<sequence>MNGAESRAETLAAGANPLHVVAVRWHRHRAPLLRPFVTAARRTEAVEYVVAEVELEGGVRGQGSAAETRAVTGESASSIAAALDGPLRGAVEGVTDSVVALSARVAGALDGATSAKAALEVALHDAWARAAGRPLVELLGGRVADGLMNDMTISLEEPEVMAARAHEAVRAGEEILKIKLGRDISLDRERLAAVVEAAPRARLRLDANQGWDPEQAIEIIAGFTADALPIDLVEQPVAAANLEGLARVTAAVDVPIMADEAVWTAEDARRLVDAGACDLLNIKLAKTGGLRGALAIADVAQQAGIECMIGSMMEPRISITAAAHLAIAHPAITMIDLDPPAWFASDVPGGGYVQEGAWLRLTGGPGLGLGLLDPGTDADPAADASAEKISVRGDVSSTPGGGR</sequence>
<dbReference type="Pfam" id="PF13378">
    <property type="entry name" value="MR_MLE_C"/>
    <property type="match status" value="1"/>
</dbReference>
<proteinExistence type="inferred from homology"/>